<comment type="caution">
    <text evidence="2">The sequence shown here is derived from an EMBL/GenBank/DDBJ whole genome shotgun (WGS) entry which is preliminary data.</text>
</comment>
<accession>A0ABD1I2T1</accession>
<proteinExistence type="predicted"/>
<dbReference type="EMBL" id="JBEAFC010000003">
    <property type="protein sequence ID" value="KAL1561788.1"/>
    <property type="molecule type" value="Genomic_DNA"/>
</dbReference>
<feature type="compositionally biased region" description="Acidic residues" evidence="1">
    <location>
        <begin position="195"/>
        <end position="211"/>
    </location>
</feature>
<feature type="compositionally biased region" description="Polar residues" evidence="1">
    <location>
        <begin position="382"/>
        <end position="394"/>
    </location>
</feature>
<gene>
    <name evidence="2" type="ORF">AAHA92_04449</name>
</gene>
<name>A0ABD1I2T1_SALDI</name>
<feature type="compositionally biased region" description="Acidic residues" evidence="1">
    <location>
        <begin position="300"/>
        <end position="310"/>
    </location>
</feature>
<reference evidence="2 3" key="1">
    <citation type="submission" date="2024-06" db="EMBL/GenBank/DDBJ databases">
        <title>A chromosome level genome sequence of Diviner's sage (Salvia divinorum).</title>
        <authorList>
            <person name="Ford S.A."/>
            <person name="Ro D.-K."/>
            <person name="Ness R.W."/>
            <person name="Phillips M.A."/>
        </authorList>
    </citation>
    <scope>NUCLEOTIDE SEQUENCE [LARGE SCALE GENOMIC DNA]</scope>
    <source>
        <strain evidence="2">SAF-2024a</strain>
        <tissue evidence="2">Leaf</tissue>
    </source>
</reference>
<feature type="region of interest" description="Disordered" evidence="1">
    <location>
        <begin position="1"/>
        <end position="87"/>
    </location>
</feature>
<sequence length="561" mass="61060">MGNQNTSGIVEAKNGAPDNGQGVGPPHAVTVEKQIVVEDEEAKNEAPDNGQGVSPPRAVTVEKQIVVEDEEAKNEAPDNGQGVSPPHAVTVEKQIVVEDEEAKNEAPDNGQGVSPPHAATVEKQIVVEETVAEAEGDKIPPIEIQEWDDKDIEDRTGSFGGSDAVMDISSNGSDLGEGMSKSSDEHDQSCTLTDIQEEENVLMDEDLEVDDHDAKKNEEASVLADAPSVEGAFSEACAHEEELGRDDEPPQEEQSDSFNTVNEAPRTSLLGSSTSQNEHEKNECSALDREEKQMIHELGNVDDEPPDQENDQLLTRCSTEAIKAEFEENRDRLLEDEEKQQDNGPTDQNVLEEAIHLESGASATEDVYETESETTDKCVIELQSSTEIDTQRLSNEPAETETPPASDETEPNPSCVGAQVELRKSPSFDFGISFDTRSDESDQTPLLYQDKTARRSLSSCSNLRFPNTGVQTEYVGKPLQFQAVQLEEKTTRMERSNSESVQNSLNDTQEKANAVTEDAHTNGSKASPSRDVAAISPKGNRRRKTRSSLFTTCICCTAAIS</sequence>
<feature type="region of interest" description="Disordered" evidence="1">
    <location>
        <begin position="131"/>
        <end position="313"/>
    </location>
</feature>
<feature type="compositionally biased region" description="Basic and acidic residues" evidence="1">
    <location>
        <begin position="488"/>
        <end position="497"/>
    </location>
</feature>
<evidence type="ECO:0000256" key="1">
    <source>
        <dbReference type="SAM" id="MobiDB-lite"/>
    </source>
</evidence>
<dbReference type="AlphaFoldDB" id="A0ABD1I2T1"/>
<feature type="compositionally biased region" description="Polar residues" evidence="1">
    <location>
        <begin position="498"/>
        <end position="507"/>
    </location>
</feature>
<evidence type="ECO:0000313" key="2">
    <source>
        <dbReference type="EMBL" id="KAL1561788.1"/>
    </source>
</evidence>
<protein>
    <submittedName>
        <fullName evidence="2">Uncharacterized protein</fullName>
    </submittedName>
</protein>
<feature type="region of interest" description="Disordered" evidence="1">
    <location>
        <begin position="488"/>
        <end position="544"/>
    </location>
</feature>
<organism evidence="2 3">
    <name type="scientific">Salvia divinorum</name>
    <name type="common">Maria pastora</name>
    <name type="synonym">Diviner's sage</name>
    <dbReference type="NCBI Taxonomy" id="28513"/>
    <lineage>
        <taxon>Eukaryota</taxon>
        <taxon>Viridiplantae</taxon>
        <taxon>Streptophyta</taxon>
        <taxon>Embryophyta</taxon>
        <taxon>Tracheophyta</taxon>
        <taxon>Spermatophyta</taxon>
        <taxon>Magnoliopsida</taxon>
        <taxon>eudicotyledons</taxon>
        <taxon>Gunneridae</taxon>
        <taxon>Pentapetalae</taxon>
        <taxon>asterids</taxon>
        <taxon>lamiids</taxon>
        <taxon>Lamiales</taxon>
        <taxon>Lamiaceae</taxon>
        <taxon>Nepetoideae</taxon>
        <taxon>Mentheae</taxon>
        <taxon>Salviinae</taxon>
        <taxon>Salvia</taxon>
        <taxon>Salvia subgen. Calosphace</taxon>
    </lineage>
</organism>
<feature type="compositionally biased region" description="Basic and acidic residues" evidence="1">
    <location>
        <begin position="237"/>
        <end position="248"/>
    </location>
</feature>
<dbReference type="Proteomes" id="UP001567538">
    <property type="component" value="Unassembled WGS sequence"/>
</dbReference>
<feature type="region of interest" description="Disordered" evidence="1">
    <location>
        <begin position="327"/>
        <end position="415"/>
    </location>
</feature>
<feature type="compositionally biased region" description="Basic and acidic residues" evidence="1">
    <location>
        <begin position="277"/>
        <end position="295"/>
    </location>
</feature>
<keyword evidence="3" id="KW-1185">Reference proteome</keyword>
<evidence type="ECO:0000313" key="3">
    <source>
        <dbReference type="Proteomes" id="UP001567538"/>
    </source>
</evidence>